<dbReference type="PROSITE" id="PS00737">
    <property type="entry name" value="THIOLASE_2"/>
    <property type="match status" value="1"/>
</dbReference>
<protein>
    <submittedName>
        <fullName evidence="8">Thiolase family protein</fullName>
    </submittedName>
</protein>
<dbReference type="EMBL" id="SMLA01000038">
    <property type="protein sequence ID" value="TDD85189.1"/>
    <property type="molecule type" value="Genomic_DNA"/>
</dbReference>
<name>A0A4R5BI45_9PSEU</name>
<proteinExistence type="inferred from homology"/>
<feature type="active site" description="Proton acceptor" evidence="4">
    <location>
        <position position="382"/>
    </location>
</feature>
<evidence type="ECO:0000256" key="2">
    <source>
        <dbReference type="ARBA" id="ARBA00022679"/>
    </source>
</evidence>
<dbReference type="PANTHER" id="PTHR43365">
    <property type="entry name" value="BLR7806 PROTEIN"/>
    <property type="match status" value="1"/>
</dbReference>
<evidence type="ECO:0000256" key="1">
    <source>
        <dbReference type="ARBA" id="ARBA00010982"/>
    </source>
</evidence>
<evidence type="ECO:0000313" key="8">
    <source>
        <dbReference type="EMBL" id="TDD85189.1"/>
    </source>
</evidence>
<dbReference type="InterPro" id="IPR020616">
    <property type="entry name" value="Thiolase_N"/>
</dbReference>
<dbReference type="Proteomes" id="UP000294723">
    <property type="component" value="Unassembled WGS sequence"/>
</dbReference>
<reference evidence="8 9" key="1">
    <citation type="submission" date="2019-03" db="EMBL/GenBank/DDBJ databases">
        <title>Draft genome sequences of novel Actinobacteria.</title>
        <authorList>
            <person name="Sahin N."/>
            <person name="Ay H."/>
            <person name="Saygin H."/>
        </authorList>
    </citation>
    <scope>NUCLEOTIDE SEQUENCE [LARGE SCALE GENOMIC DNA]</scope>
    <source>
        <strain evidence="8 9">5K548</strain>
    </source>
</reference>
<dbReference type="PIRSF" id="PIRSF000429">
    <property type="entry name" value="Ac-CoA_Ac_transf"/>
    <property type="match status" value="1"/>
</dbReference>
<comment type="caution">
    <text evidence="8">The sequence shown here is derived from an EMBL/GenBank/DDBJ whole genome shotgun (WGS) entry which is preliminary data.</text>
</comment>
<dbReference type="RefSeq" id="WP_132684988.1">
    <property type="nucleotide sequence ID" value="NZ_SMLA01000038.1"/>
</dbReference>
<evidence type="ECO:0000256" key="3">
    <source>
        <dbReference type="ARBA" id="ARBA00023315"/>
    </source>
</evidence>
<gene>
    <name evidence="8" type="ORF">E1202_21710</name>
</gene>
<dbReference type="PANTHER" id="PTHR43365:SF1">
    <property type="entry name" value="ACETYL-COA C-ACYLTRANSFERASE"/>
    <property type="match status" value="1"/>
</dbReference>
<dbReference type="Pfam" id="PF02803">
    <property type="entry name" value="Thiolase_C"/>
    <property type="match status" value="1"/>
</dbReference>
<dbReference type="InterPro" id="IPR002155">
    <property type="entry name" value="Thiolase"/>
</dbReference>
<feature type="active site" description="Acyl-thioester intermediate" evidence="4">
    <location>
        <position position="90"/>
    </location>
</feature>
<dbReference type="InterPro" id="IPR020613">
    <property type="entry name" value="Thiolase_CS"/>
</dbReference>
<organism evidence="8 9">
    <name type="scientific">Saccharopolyspora karakumensis</name>
    <dbReference type="NCBI Taxonomy" id="2530386"/>
    <lineage>
        <taxon>Bacteria</taxon>
        <taxon>Bacillati</taxon>
        <taxon>Actinomycetota</taxon>
        <taxon>Actinomycetes</taxon>
        <taxon>Pseudonocardiales</taxon>
        <taxon>Pseudonocardiaceae</taxon>
        <taxon>Saccharopolyspora</taxon>
    </lineage>
</organism>
<feature type="active site" description="Proton acceptor" evidence="4">
    <location>
        <position position="352"/>
    </location>
</feature>
<dbReference type="AlphaFoldDB" id="A0A4R5BI45"/>
<keyword evidence="9" id="KW-1185">Reference proteome</keyword>
<feature type="domain" description="Thiolase C-terminal" evidence="7">
    <location>
        <begin position="274"/>
        <end position="395"/>
    </location>
</feature>
<evidence type="ECO:0000256" key="5">
    <source>
        <dbReference type="RuleBase" id="RU003557"/>
    </source>
</evidence>
<dbReference type="Gene3D" id="3.40.47.10">
    <property type="match status" value="2"/>
</dbReference>
<evidence type="ECO:0000259" key="6">
    <source>
        <dbReference type="Pfam" id="PF00108"/>
    </source>
</evidence>
<evidence type="ECO:0000256" key="4">
    <source>
        <dbReference type="PIRSR" id="PIRSR000429-1"/>
    </source>
</evidence>
<evidence type="ECO:0000313" key="9">
    <source>
        <dbReference type="Proteomes" id="UP000294723"/>
    </source>
</evidence>
<accession>A0A4R5BI45</accession>
<dbReference type="InterPro" id="IPR016039">
    <property type="entry name" value="Thiolase-like"/>
</dbReference>
<comment type="similarity">
    <text evidence="1 5">Belongs to the thiolase-like superfamily. Thiolase family.</text>
</comment>
<keyword evidence="2 5" id="KW-0808">Transferase</keyword>
<dbReference type="SUPFAM" id="SSF53901">
    <property type="entry name" value="Thiolase-like"/>
    <property type="match status" value="2"/>
</dbReference>
<keyword evidence="3 5" id="KW-0012">Acyltransferase</keyword>
<evidence type="ECO:0000259" key="7">
    <source>
        <dbReference type="Pfam" id="PF02803"/>
    </source>
</evidence>
<dbReference type="CDD" id="cd00751">
    <property type="entry name" value="thiolase"/>
    <property type="match status" value="1"/>
</dbReference>
<dbReference type="Pfam" id="PF00108">
    <property type="entry name" value="Thiolase_N"/>
    <property type="match status" value="1"/>
</dbReference>
<dbReference type="InterPro" id="IPR020617">
    <property type="entry name" value="Thiolase_C"/>
</dbReference>
<dbReference type="NCBIfam" id="TIGR01930">
    <property type="entry name" value="AcCoA-C-Actrans"/>
    <property type="match status" value="1"/>
</dbReference>
<sequence>MDAVIVDAIRTPSGKGKPGGQLSGIHPAELLTRALRGLVERTGIDPGEVDDVIGGCVGQAGEQALNITRNAVLGAGFPESVPATTIDRQCGSSQQAAHFAAQGVLAGTYDVVIACGVESMSRVPMGTSPMGTDPRGPSMTARYPEGLVNQGVSAELIAARWKFGREELDEFSARSHARAAQTAASGAFEHEILPVAVTGEDGTERVVSTDETVRASTTADGLAGLRPSFANEELAKRFPEIDWRITPGNSSPLTDGASAVLIMSEAKAAALGVQPKARFHSFAVTGSDPLLMLTGVVPATRKLLDRAGVSIDEIDAYEVNEAFAPVPLLWQREFDADPARLNPRGGAIALGHPLGASGTRLLTTLVNQLQATGGRYGLQTMCEGGGMANATLVERL</sequence>
<feature type="domain" description="Thiolase N-terminal" evidence="6">
    <location>
        <begin position="4"/>
        <end position="265"/>
    </location>
</feature>
<dbReference type="GO" id="GO:0016747">
    <property type="term" value="F:acyltransferase activity, transferring groups other than amino-acyl groups"/>
    <property type="evidence" value="ECO:0007669"/>
    <property type="project" value="InterPro"/>
</dbReference>